<comment type="cofactor">
    <cofactor evidence="1">
        <name>FAD</name>
        <dbReference type="ChEBI" id="CHEBI:57692"/>
    </cofactor>
</comment>
<feature type="domain" description="Pyridine nucleotide-disulphide oxidoreductase dimerisation" evidence="5">
    <location>
        <begin position="335"/>
        <end position="423"/>
    </location>
</feature>
<evidence type="ECO:0000259" key="6">
    <source>
        <dbReference type="Pfam" id="PF07992"/>
    </source>
</evidence>
<evidence type="ECO:0000313" key="7">
    <source>
        <dbReference type="EMBL" id="TQS81141.1"/>
    </source>
</evidence>
<feature type="domain" description="FAD/NAD(P)-binding" evidence="6">
    <location>
        <begin position="4"/>
        <end position="308"/>
    </location>
</feature>
<evidence type="ECO:0000256" key="1">
    <source>
        <dbReference type="ARBA" id="ARBA00001974"/>
    </source>
</evidence>
<evidence type="ECO:0000256" key="3">
    <source>
        <dbReference type="ARBA" id="ARBA00022630"/>
    </source>
</evidence>
<protein>
    <submittedName>
        <fullName evidence="7">NAD(P)H-nitrite reductase</fullName>
    </submittedName>
</protein>
<dbReference type="InterPro" id="IPR050260">
    <property type="entry name" value="FAD-bd_OxRdtase"/>
</dbReference>
<gene>
    <name evidence="7" type="ORF">A3207_04500</name>
</gene>
<dbReference type="InterPro" id="IPR036188">
    <property type="entry name" value="FAD/NAD-bd_sf"/>
</dbReference>
<keyword evidence="3" id="KW-0285">Flavoprotein</keyword>
<dbReference type="Pfam" id="PF02852">
    <property type="entry name" value="Pyr_redox_dim"/>
    <property type="match status" value="1"/>
</dbReference>
<dbReference type="PRINTS" id="PR00368">
    <property type="entry name" value="FADPNR"/>
</dbReference>
<evidence type="ECO:0000256" key="2">
    <source>
        <dbReference type="ARBA" id="ARBA00009130"/>
    </source>
</evidence>
<comment type="similarity">
    <text evidence="2">Belongs to the class-III pyridine nucleotide-disulfide oxidoreductase family.</text>
</comment>
<dbReference type="Gene3D" id="3.50.50.60">
    <property type="entry name" value="FAD/NAD(P)-binding domain"/>
    <property type="match status" value="2"/>
</dbReference>
<dbReference type="PANTHER" id="PTHR43429">
    <property type="entry name" value="PYRIDINE NUCLEOTIDE-DISULFIDE OXIDOREDUCTASE DOMAIN-CONTAINING"/>
    <property type="match status" value="1"/>
</dbReference>
<dbReference type="Pfam" id="PF07992">
    <property type="entry name" value="Pyr_redox_2"/>
    <property type="match status" value="1"/>
</dbReference>
<organism evidence="7 8">
    <name type="scientific">Candidatus Methanomassiliicoccus intestinalis</name>
    <dbReference type="NCBI Taxonomy" id="1406512"/>
    <lineage>
        <taxon>Archaea</taxon>
        <taxon>Methanobacteriati</taxon>
        <taxon>Thermoplasmatota</taxon>
        <taxon>Thermoplasmata</taxon>
        <taxon>Methanomassiliicoccales</taxon>
        <taxon>Methanomassiliicoccaceae</taxon>
        <taxon>Methanomassiliicoccus</taxon>
    </lineage>
</organism>
<evidence type="ECO:0000256" key="4">
    <source>
        <dbReference type="ARBA" id="ARBA00022827"/>
    </source>
</evidence>
<comment type="caution">
    <text evidence="7">The sequence shown here is derived from an EMBL/GenBank/DDBJ whole genome shotgun (WGS) entry which is preliminary data.</text>
</comment>
<sequence>MARKIVVIGSGAAGMTAASSARATDKEAEITVFTEEEYVSYSPCAIPFVLEGKIKDFQSIVMHDPAFYRNERNIDVRVKTKVTSVDSEAKTVTLEDGSSIPYDSLILATGGTVFVPPIEGADLPGVFKVRFIKDGMMIQEAMKTCKTVVVAGGGVIGLEIAVALKHAGLKVIVAEMFPQVIPRICDADMAAKVQSELEREGVEFLMGKPLGAIKGSGKVESVIVGDKEYKCDMVIMATGVRANLQIPNQLGFEIGALGAVHVTSTLQPYRRGRVVKDVYLAGDVVMCENAAAPGPTMSQLGATAVRQGRVAGINAAGGYATFPAVLSAWISQVGEIQIAGTGLSKGLADYYGLQVVEGCAEGLSRARYYPGGTEVIVKLLAEKESRRIVGAQILGREDINGKINWLTAAIMKGVTVDEFVSSFENAYCPPTSMVRDVVCVAAENLMRKL</sequence>
<name>A0A8J8PFX1_9ARCH</name>
<dbReference type="SUPFAM" id="SSF51905">
    <property type="entry name" value="FAD/NAD(P)-binding domain"/>
    <property type="match status" value="2"/>
</dbReference>
<dbReference type="EMBL" id="LVVT01000024">
    <property type="protein sequence ID" value="TQS81141.1"/>
    <property type="molecule type" value="Genomic_DNA"/>
</dbReference>
<evidence type="ECO:0000259" key="5">
    <source>
        <dbReference type="Pfam" id="PF02852"/>
    </source>
</evidence>
<dbReference type="PANTHER" id="PTHR43429:SF3">
    <property type="entry name" value="NITRITE REDUCTASE [NAD(P)H]"/>
    <property type="match status" value="1"/>
</dbReference>
<accession>A0A8J8PFX1</accession>
<dbReference type="RefSeq" id="WP_400195192.1">
    <property type="nucleotide sequence ID" value="NZ_CAYAYE010000021.1"/>
</dbReference>
<dbReference type="PRINTS" id="PR00411">
    <property type="entry name" value="PNDRDTASEI"/>
</dbReference>
<dbReference type="InterPro" id="IPR004099">
    <property type="entry name" value="Pyr_nucl-diS_OxRdtase_dimer"/>
</dbReference>
<proteinExistence type="inferred from homology"/>
<dbReference type="GO" id="GO:0016491">
    <property type="term" value="F:oxidoreductase activity"/>
    <property type="evidence" value="ECO:0007669"/>
    <property type="project" value="InterPro"/>
</dbReference>
<reference evidence="7" key="1">
    <citation type="submission" date="2016-03" db="EMBL/GenBank/DDBJ databases">
        <authorList>
            <person name="Borrel G."/>
            <person name="Mccann A."/>
            <person name="O'Toole P.W."/>
        </authorList>
    </citation>
    <scope>NUCLEOTIDE SEQUENCE</scope>
    <source>
        <strain evidence="7">183</strain>
    </source>
</reference>
<dbReference type="AlphaFoldDB" id="A0A8J8PFX1"/>
<evidence type="ECO:0000313" key="8">
    <source>
        <dbReference type="Proteomes" id="UP000752814"/>
    </source>
</evidence>
<dbReference type="Proteomes" id="UP000752814">
    <property type="component" value="Unassembled WGS sequence"/>
</dbReference>
<dbReference type="InterPro" id="IPR023753">
    <property type="entry name" value="FAD/NAD-binding_dom"/>
</dbReference>
<keyword evidence="4" id="KW-0274">FAD</keyword>
<dbReference type="SUPFAM" id="SSF55424">
    <property type="entry name" value="FAD/NAD-linked reductases, dimerisation (C-terminal) domain"/>
    <property type="match status" value="1"/>
</dbReference>
<dbReference type="InterPro" id="IPR016156">
    <property type="entry name" value="FAD/NAD-linked_Rdtase_dimer_sf"/>
</dbReference>